<gene>
    <name evidence="2" type="ORF">DPMN_088635</name>
</gene>
<name>A0A9D4KUG0_DREPO</name>
<reference evidence="2" key="1">
    <citation type="journal article" date="2019" name="bioRxiv">
        <title>The Genome of the Zebra Mussel, Dreissena polymorpha: A Resource for Invasive Species Research.</title>
        <authorList>
            <person name="McCartney M.A."/>
            <person name="Auch B."/>
            <person name="Kono T."/>
            <person name="Mallez S."/>
            <person name="Zhang Y."/>
            <person name="Obille A."/>
            <person name="Becker A."/>
            <person name="Abrahante J.E."/>
            <person name="Garbe J."/>
            <person name="Badalamenti J.P."/>
            <person name="Herman A."/>
            <person name="Mangelson H."/>
            <person name="Liachko I."/>
            <person name="Sullivan S."/>
            <person name="Sone E.D."/>
            <person name="Koren S."/>
            <person name="Silverstein K.A.T."/>
            <person name="Beckman K.B."/>
            <person name="Gohl D.M."/>
        </authorList>
    </citation>
    <scope>NUCLEOTIDE SEQUENCE</scope>
    <source>
        <strain evidence="2">Duluth1</strain>
        <tissue evidence="2">Whole animal</tissue>
    </source>
</reference>
<evidence type="ECO:0000313" key="2">
    <source>
        <dbReference type="EMBL" id="KAH3846335.1"/>
    </source>
</evidence>
<dbReference type="AlphaFoldDB" id="A0A9D4KUG0"/>
<reference evidence="2" key="2">
    <citation type="submission" date="2020-11" db="EMBL/GenBank/DDBJ databases">
        <authorList>
            <person name="McCartney M.A."/>
            <person name="Auch B."/>
            <person name="Kono T."/>
            <person name="Mallez S."/>
            <person name="Becker A."/>
            <person name="Gohl D.M."/>
            <person name="Silverstein K.A.T."/>
            <person name="Koren S."/>
            <person name="Bechman K.B."/>
            <person name="Herman A."/>
            <person name="Abrahante J.E."/>
            <person name="Garbe J."/>
        </authorList>
    </citation>
    <scope>NUCLEOTIDE SEQUENCE</scope>
    <source>
        <strain evidence="2">Duluth1</strain>
        <tissue evidence="2">Whole animal</tissue>
    </source>
</reference>
<protein>
    <submittedName>
        <fullName evidence="2">Uncharacterized protein</fullName>
    </submittedName>
</protein>
<accession>A0A9D4KUG0</accession>
<proteinExistence type="predicted"/>
<keyword evidence="3" id="KW-1185">Reference proteome</keyword>
<organism evidence="2 3">
    <name type="scientific">Dreissena polymorpha</name>
    <name type="common">Zebra mussel</name>
    <name type="synonym">Mytilus polymorpha</name>
    <dbReference type="NCBI Taxonomy" id="45954"/>
    <lineage>
        <taxon>Eukaryota</taxon>
        <taxon>Metazoa</taxon>
        <taxon>Spiralia</taxon>
        <taxon>Lophotrochozoa</taxon>
        <taxon>Mollusca</taxon>
        <taxon>Bivalvia</taxon>
        <taxon>Autobranchia</taxon>
        <taxon>Heteroconchia</taxon>
        <taxon>Euheterodonta</taxon>
        <taxon>Imparidentia</taxon>
        <taxon>Neoheterodontei</taxon>
        <taxon>Myida</taxon>
        <taxon>Dreissenoidea</taxon>
        <taxon>Dreissenidae</taxon>
        <taxon>Dreissena</taxon>
    </lineage>
</organism>
<comment type="caution">
    <text evidence="2">The sequence shown here is derived from an EMBL/GenBank/DDBJ whole genome shotgun (WGS) entry which is preliminary data.</text>
</comment>
<evidence type="ECO:0000313" key="3">
    <source>
        <dbReference type="Proteomes" id="UP000828390"/>
    </source>
</evidence>
<dbReference type="Proteomes" id="UP000828390">
    <property type="component" value="Unassembled WGS sequence"/>
</dbReference>
<sequence>MERIIVIYPHTSARPLPLTTHQPAPSPSPHISPPPPPQHINNPAKPASAPSTVHNE</sequence>
<feature type="compositionally biased region" description="Pro residues" evidence="1">
    <location>
        <begin position="24"/>
        <end position="38"/>
    </location>
</feature>
<feature type="region of interest" description="Disordered" evidence="1">
    <location>
        <begin position="1"/>
        <end position="56"/>
    </location>
</feature>
<dbReference type="EMBL" id="JAIWYP010000003">
    <property type="protein sequence ID" value="KAH3846335.1"/>
    <property type="molecule type" value="Genomic_DNA"/>
</dbReference>
<evidence type="ECO:0000256" key="1">
    <source>
        <dbReference type="SAM" id="MobiDB-lite"/>
    </source>
</evidence>